<sequence>LWLQTSGGLINDLHKDFEEEKVNNDDDGGDSTVGIQDTLFESLSMAHSLRGGVGLSGEA</sequence>
<accession>A0ABS8UVK1</accession>
<reference evidence="1 2" key="1">
    <citation type="journal article" date="2021" name="BMC Genomics">
        <title>Datura genome reveals duplications of psychoactive alkaloid biosynthetic genes and high mutation rate following tissue culture.</title>
        <authorList>
            <person name="Rajewski A."/>
            <person name="Carter-House D."/>
            <person name="Stajich J."/>
            <person name="Litt A."/>
        </authorList>
    </citation>
    <scope>NUCLEOTIDE SEQUENCE [LARGE SCALE GENOMIC DNA]</scope>
    <source>
        <strain evidence="1">AR-01</strain>
    </source>
</reference>
<name>A0ABS8UVK1_DATST</name>
<dbReference type="Proteomes" id="UP000823775">
    <property type="component" value="Unassembled WGS sequence"/>
</dbReference>
<protein>
    <submittedName>
        <fullName evidence="1">Uncharacterized protein</fullName>
    </submittedName>
</protein>
<gene>
    <name evidence="1" type="ORF">HAX54_021941</name>
</gene>
<proteinExistence type="predicted"/>
<evidence type="ECO:0000313" key="2">
    <source>
        <dbReference type="Proteomes" id="UP000823775"/>
    </source>
</evidence>
<organism evidence="1 2">
    <name type="scientific">Datura stramonium</name>
    <name type="common">Jimsonweed</name>
    <name type="synonym">Common thornapple</name>
    <dbReference type="NCBI Taxonomy" id="4076"/>
    <lineage>
        <taxon>Eukaryota</taxon>
        <taxon>Viridiplantae</taxon>
        <taxon>Streptophyta</taxon>
        <taxon>Embryophyta</taxon>
        <taxon>Tracheophyta</taxon>
        <taxon>Spermatophyta</taxon>
        <taxon>Magnoliopsida</taxon>
        <taxon>eudicotyledons</taxon>
        <taxon>Gunneridae</taxon>
        <taxon>Pentapetalae</taxon>
        <taxon>asterids</taxon>
        <taxon>lamiids</taxon>
        <taxon>Solanales</taxon>
        <taxon>Solanaceae</taxon>
        <taxon>Solanoideae</taxon>
        <taxon>Datureae</taxon>
        <taxon>Datura</taxon>
    </lineage>
</organism>
<comment type="caution">
    <text evidence="1">The sequence shown here is derived from an EMBL/GenBank/DDBJ whole genome shotgun (WGS) entry which is preliminary data.</text>
</comment>
<dbReference type="EMBL" id="JACEIK010002637">
    <property type="protein sequence ID" value="MCD9638167.1"/>
    <property type="molecule type" value="Genomic_DNA"/>
</dbReference>
<keyword evidence="2" id="KW-1185">Reference proteome</keyword>
<feature type="non-terminal residue" evidence="1">
    <location>
        <position position="1"/>
    </location>
</feature>
<evidence type="ECO:0000313" key="1">
    <source>
        <dbReference type="EMBL" id="MCD9638167.1"/>
    </source>
</evidence>